<dbReference type="InterPro" id="IPR021318">
    <property type="entry name" value="DUF2919"/>
</dbReference>
<proteinExistence type="predicted"/>
<evidence type="ECO:0000256" key="1">
    <source>
        <dbReference type="SAM" id="Phobius"/>
    </source>
</evidence>
<protein>
    <submittedName>
        <fullName evidence="2">DUF2919 domain-containing protein</fullName>
    </submittedName>
</protein>
<feature type="transmembrane region" description="Helical" evidence="1">
    <location>
        <begin position="61"/>
        <end position="79"/>
    </location>
</feature>
<sequence>MSQPTFSTFRYRRGDGQLQLPNGILLVVAFLLRGYIAWAISLTFSEDRTRLLGLFFATEEQFLLAVLVGLPALLAMLVITLVREDKPNFWNRLMRWIQPLLVFSLLLDAVLLSWLTLVQFHGHFSVPRALLLFSWCWALWYCLNSRHWRVYRTAMASAVNETRSSTADS</sequence>
<keyword evidence="1" id="KW-0812">Transmembrane</keyword>
<reference evidence="2 3" key="1">
    <citation type="journal article" date="2011" name="Front. Microbiol.">
        <title>Genomic signatures of strain selection and enhancement in Bacillus atrophaeus var. globigii, a historical biowarfare simulant.</title>
        <authorList>
            <person name="Gibbons H.S."/>
            <person name="Broomall S.M."/>
            <person name="McNew L.A."/>
            <person name="Daligault H."/>
            <person name="Chapman C."/>
            <person name="Bruce D."/>
            <person name="Karavis M."/>
            <person name="Krepps M."/>
            <person name="McGregor P.A."/>
            <person name="Hong C."/>
            <person name="Park K.H."/>
            <person name="Akmal A."/>
            <person name="Feldman A."/>
            <person name="Lin J.S."/>
            <person name="Chang W.E."/>
            <person name="Higgs B.W."/>
            <person name="Demirev P."/>
            <person name="Lindquist J."/>
            <person name="Liem A."/>
            <person name="Fochler E."/>
            <person name="Read T.D."/>
            <person name="Tapia R."/>
            <person name="Johnson S."/>
            <person name="Bishop-Lilly K.A."/>
            <person name="Detter C."/>
            <person name="Han C."/>
            <person name="Sozhamannan S."/>
            <person name="Rosenzweig C.N."/>
            <person name="Skowronski E.W."/>
        </authorList>
    </citation>
    <scope>NUCLEOTIDE SEQUENCE [LARGE SCALE GENOMIC DNA]</scope>
    <source>
        <strain evidence="2 3">CC-PW-9</strain>
    </source>
</reference>
<dbReference type="Proteomes" id="UP000287996">
    <property type="component" value="Unassembled WGS sequence"/>
</dbReference>
<dbReference type="EMBL" id="PIQH01000009">
    <property type="protein sequence ID" value="RUO78827.1"/>
    <property type="molecule type" value="Genomic_DNA"/>
</dbReference>
<dbReference type="RefSeq" id="WP_126842398.1">
    <property type="nucleotide sequence ID" value="NZ_PIQH01000009.1"/>
</dbReference>
<name>A0A432ZLF1_9GAMM</name>
<dbReference type="AlphaFoldDB" id="A0A432ZLF1"/>
<dbReference type="OrthoDB" id="6236822at2"/>
<feature type="transmembrane region" description="Helical" evidence="1">
    <location>
        <begin position="126"/>
        <end position="143"/>
    </location>
</feature>
<dbReference type="Pfam" id="PF11143">
    <property type="entry name" value="DUF2919"/>
    <property type="match status" value="1"/>
</dbReference>
<comment type="caution">
    <text evidence="2">The sequence shown here is derived from an EMBL/GenBank/DDBJ whole genome shotgun (WGS) entry which is preliminary data.</text>
</comment>
<gene>
    <name evidence="2" type="ORF">CWI84_09695</name>
</gene>
<evidence type="ECO:0000313" key="3">
    <source>
        <dbReference type="Proteomes" id="UP000287996"/>
    </source>
</evidence>
<feature type="transmembrane region" description="Helical" evidence="1">
    <location>
        <begin position="100"/>
        <end position="120"/>
    </location>
</feature>
<feature type="transmembrane region" description="Helical" evidence="1">
    <location>
        <begin position="20"/>
        <end position="41"/>
    </location>
</feature>
<evidence type="ECO:0000313" key="2">
    <source>
        <dbReference type="EMBL" id="RUO78827.1"/>
    </source>
</evidence>
<keyword evidence="1" id="KW-0472">Membrane</keyword>
<organism evidence="2 3">
    <name type="scientific">Idiomarina tyrosinivorans</name>
    <dbReference type="NCBI Taxonomy" id="1445662"/>
    <lineage>
        <taxon>Bacteria</taxon>
        <taxon>Pseudomonadati</taxon>
        <taxon>Pseudomonadota</taxon>
        <taxon>Gammaproteobacteria</taxon>
        <taxon>Alteromonadales</taxon>
        <taxon>Idiomarinaceae</taxon>
        <taxon>Idiomarina</taxon>
    </lineage>
</organism>
<accession>A0A432ZLF1</accession>
<keyword evidence="1" id="KW-1133">Transmembrane helix</keyword>
<keyword evidence="3" id="KW-1185">Reference proteome</keyword>